<gene>
    <name evidence="5" type="ORF">ST44_11375</name>
</gene>
<dbReference type="OrthoDB" id="1523851at2"/>
<evidence type="ECO:0000313" key="6">
    <source>
        <dbReference type="Proteomes" id="UP000032046"/>
    </source>
</evidence>
<dbReference type="SMART" id="SM00028">
    <property type="entry name" value="TPR"/>
    <property type="match status" value="5"/>
</dbReference>
<feature type="repeat" description="TPR" evidence="3">
    <location>
        <begin position="165"/>
        <end position="198"/>
    </location>
</feature>
<dbReference type="Gene3D" id="1.25.40.10">
    <property type="entry name" value="Tetratricopeptide repeat domain"/>
    <property type="match status" value="1"/>
</dbReference>
<dbReference type="Proteomes" id="UP000032046">
    <property type="component" value="Unassembled WGS sequence"/>
</dbReference>
<dbReference type="PANTHER" id="PTHR44858:SF1">
    <property type="entry name" value="UDP-N-ACETYLGLUCOSAMINE--PEPTIDE N-ACETYLGLUCOSAMINYLTRANSFERASE SPINDLY-RELATED"/>
    <property type="match status" value="1"/>
</dbReference>
<dbReference type="AlphaFoldDB" id="A0A0D0IRH2"/>
<comment type="caution">
    <text evidence="5">The sequence shown here is derived from an EMBL/GenBank/DDBJ whole genome shotgun (WGS) entry which is preliminary data.</text>
</comment>
<feature type="repeat" description="TPR" evidence="3">
    <location>
        <begin position="63"/>
        <end position="96"/>
    </location>
</feature>
<accession>A0A0D0IRH2</accession>
<dbReference type="Pfam" id="PF14559">
    <property type="entry name" value="TPR_19"/>
    <property type="match status" value="1"/>
</dbReference>
<dbReference type="EMBL" id="JXQK01000081">
    <property type="protein sequence ID" value="KIP60401.1"/>
    <property type="molecule type" value="Genomic_DNA"/>
</dbReference>
<evidence type="ECO:0008006" key="7">
    <source>
        <dbReference type="Google" id="ProtNLM"/>
    </source>
</evidence>
<dbReference type="RefSeq" id="WP_042520045.1">
    <property type="nucleotide sequence ID" value="NZ_DAIPDX010000024.1"/>
</dbReference>
<sequence>MNFFKKLFGVAKEEKTPTVEELQRADEKNFDILKFDGVKALKINSVGYAIECFTHALNIKEDLEVRDYLSQAYVGVGDYNNAYQQLEKLAQAQPDNIGIFLRMAGIAYVMENYVLMSASCEKALLVDSKSVEALFLYAKACIGTDDITNAVAMLTKAIALNEEYAEAYLLRGEVYLSDGNLDDADNDAAYLLNNYPDNEEALMLKANIENKRGNAEQAMEYYGKVIDVNPFSKEALENRALLRKQAGDAEGAKSDEERLNEILSREQEEGDQQGIESKVKESYNNINPLGI</sequence>
<protein>
    <recommendedName>
        <fullName evidence="7">Tetratricopeptide repeat protein</fullName>
    </recommendedName>
</protein>
<feature type="compositionally biased region" description="Basic and acidic residues" evidence="4">
    <location>
        <begin position="245"/>
        <end position="267"/>
    </location>
</feature>
<feature type="compositionally biased region" description="Polar residues" evidence="4">
    <location>
        <begin position="282"/>
        <end position="291"/>
    </location>
</feature>
<evidence type="ECO:0000313" key="5">
    <source>
        <dbReference type="EMBL" id="KIP60401.1"/>
    </source>
</evidence>
<name>A0A0D0IRH2_9BACT</name>
<dbReference type="InterPro" id="IPR050498">
    <property type="entry name" value="Ycf3"/>
</dbReference>
<keyword evidence="6" id="KW-1185">Reference proteome</keyword>
<feature type="region of interest" description="Disordered" evidence="4">
    <location>
        <begin position="245"/>
        <end position="291"/>
    </location>
</feature>
<dbReference type="SUPFAM" id="SSF48452">
    <property type="entry name" value="TPR-like"/>
    <property type="match status" value="1"/>
</dbReference>
<dbReference type="InterPro" id="IPR011990">
    <property type="entry name" value="TPR-like_helical_dom_sf"/>
</dbReference>
<keyword evidence="2 3" id="KW-0802">TPR repeat</keyword>
<evidence type="ECO:0000256" key="3">
    <source>
        <dbReference type="PROSITE-ProRule" id="PRU00339"/>
    </source>
</evidence>
<evidence type="ECO:0000256" key="4">
    <source>
        <dbReference type="SAM" id="MobiDB-lite"/>
    </source>
</evidence>
<keyword evidence="1" id="KW-0677">Repeat</keyword>
<evidence type="ECO:0000256" key="2">
    <source>
        <dbReference type="ARBA" id="ARBA00022803"/>
    </source>
</evidence>
<feature type="repeat" description="TPR" evidence="3">
    <location>
        <begin position="199"/>
        <end position="232"/>
    </location>
</feature>
<evidence type="ECO:0000256" key="1">
    <source>
        <dbReference type="ARBA" id="ARBA00022737"/>
    </source>
</evidence>
<dbReference type="InterPro" id="IPR019734">
    <property type="entry name" value="TPR_rpt"/>
</dbReference>
<dbReference type="PROSITE" id="PS50005">
    <property type="entry name" value="TPR"/>
    <property type="match status" value="3"/>
</dbReference>
<organism evidence="5 6">
    <name type="scientific">Prevotella pectinovora</name>
    <dbReference type="NCBI Taxonomy" id="1602169"/>
    <lineage>
        <taxon>Bacteria</taxon>
        <taxon>Pseudomonadati</taxon>
        <taxon>Bacteroidota</taxon>
        <taxon>Bacteroidia</taxon>
        <taxon>Bacteroidales</taxon>
        <taxon>Prevotellaceae</taxon>
        <taxon>Prevotella</taxon>
    </lineage>
</organism>
<dbReference type="STRING" id="1602171.ST44_11375"/>
<dbReference type="PANTHER" id="PTHR44858">
    <property type="entry name" value="TETRATRICOPEPTIDE REPEAT PROTEIN 6"/>
    <property type="match status" value="1"/>
</dbReference>
<reference evidence="5 6" key="1">
    <citation type="submission" date="2015-01" db="EMBL/GenBank/DDBJ databases">
        <title>Comparative genomics of non-oral Prevotella species.</title>
        <authorList>
            <person name="Accetto T."/>
            <person name="Nograsek B."/>
            <person name="Avgustin G."/>
        </authorList>
    </citation>
    <scope>NUCLEOTIDE SEQUENCE [LARGE SCALE GENOMIC DNA]</scope>
    <source>
        <strain evidence="5 6">P5-119</strain>
    </source>
</reference>
<proteinExistence type="predicted"/>